<dbReference type="RefSeq" id="XP_030543221.1">
    <property type="nucleotide sequence ID" value="XM_030687361.2"/>
</dbReference>
<evidence type="ECO:0000256" key="1">
    <source>
        <dbReference type="SAM" id="MobiDB-lite"/>
    </source>
</evidence>
<dbReference type="PANTHER" id="PTHR36378:SF1">
    <property type="entry name" value="COTTON FIBER PROTEIN"/>
    <property type="match status" value="1"/>
</dbReference>
<evidence type="ECO:0000313" key="2">
    <source>
        <dbReference type="Proteomes" id="UP000827889"/>
    </source>
</evidence>
<feature type="region of interest" description="Disordered" evidence="1">
    <location>
        <begin position="1"/>
        <end position="26"/>
    </location>
</feature>
<keyword evidence="2" id="KW-1185">Reference proteome</keyword>
<dbReference type="KEGG" id="rarg:115750177"/>
<dbReference type="PANTHER" id="PTHR36378">
    <property type="entry name" value="COTTON FIBER PROTEIN"/>
    <property type="match status" value="1"/>
</dbReference>
<dbReference type="InterPro" id="IPR008480">
    <property type="entry name" value="DUF761_pln"/>
</dbReference>
<gene>
    <name evidence="3" type="primary">LOC115750177</name>
</gene>
<name>A0A8B8Q7Y5_9MYRT</name>
<dbReference type="AlphaFoldDB" id="A0A8B8Q7Y5"/>
<dbReference type="OrthoDB" id="1926607at2759"/>
<evidence type="ECO:0000313" key="3">
    <source>
        <dbReference type="RefSeq" id="XP_030543221.1"/>
    </source>
</evidence>
<accession>A0A8B8Q7Y5</accession>
<protein>
    <submittedName>
        <fullName evidence="3">Uncharacterized protein LOC115750177</fullName>
    </submittedName>
</protein>
<organism evidence="2 3">
    <name type="scientific">Rhodamnia argentea</name>
    <dbReference type="NCBI Taxonomy" id="178133"/>
    <lineage>
        <taxon>Eukaryota</taxon>
        <taxon>Viridiplantae</taxon>
        <taxon>Streptophyta</taxon>
        <taxon>Embryophyta</taxon>
        <taxon>Tracheophyta</taxon>
        <taxon>Spermatophyta</taxon>
        <taxon>Magnoliopsida</taxon>
        <taxon>eudicotyledons</taxon>
        <taxon>Gunneridae</taxon>
        <taxon>Pentapetalae</taxon>
        <taxon>rosids</taxon>
        <taxon>malvids</taxon>
        <taxon>Myrtales</taxon>
        <taxon>Myrtaceae</taxon>
        <taxon>Myrtoideae</taxon>
        <taxon>Myrteae</taxon>
        <taxon>Australasian group</taxon>
        <taxon>Rhodamnia</taxon>
    </lineage>
</organism>
<sequence>MPIEPDMNPPLTDSQAPEGKKKPGGMNIFRAAWLRRHRCPEKKACGSIDGDPSSNAALNKVVGSMRPLHLQSHRSPQHTRVLGSLALPSSNEQYEDVLSSPVSTSCKMTCLSSPSSASEEGMSRFASAPNLVDLDCDSEDGDPDHNVEEGDKTIDAKAEQFIAQFYEQMRTQNYNRKVKMSSCQ</sequence>
<dbReference type="GeneID" id="115750177"/>
<dbReference type="Pfam" id="PF05553">
    <property type="entry name" value="DUF761"/>
    <property type="match status" value="1"/>
</dbReference>
<reference evidence="2" key="1">
    <citation type="submission" date="2025-05" db="UniProtKB">
        <authorList>
            <consortium name="RefSeq"/>
        </authorList>
    </citation>
    <scope>NUCLEOTIDE SEQUENCE [LARGE SCALE GENOMIC DNA]</scope>
</reference>
<proteinExistence type="predicted"/>
<reference evidence="3" key="2">
    <citation type="submission" date="2025-08" db="UniProtKB">
        <authorList>
            <consortium name="RefSeq"/>
        </authorList>
    </citation>
    <scope>IDENTIFICATION</scope>
    <source>
        <tissue evidence="3">Leaf</tissue>
    </source>
</reference>
<dbReference type="Proteomes" id="UP000827889">
    <property type="component" value="Chromosome 1"/>
</dbReference>